<dbReference type="PANTHER" id="PTHR20854">
    <property type="entry name" value="INOSITOL MONOPHOSPHATASE"/>
    <property type="match status" value="1"/>
</dbReference>
<dbReference type="GO" id="GO:0008934">
    <property type="term" value="F:inositol monophosphate 1-phosphatase activity"/>
    <property type="evidence" value="ECO:0007669"/>
    <property type="project" value="TreeGrafter"/>
</dbReference>
<feature type="binding site" evidence="5">
    <location>
        <position position="65"/>
    </location>
    <ligand>
        <name>Mg(2+)</name>
        <dbReference type="ChEBI" id="CHEBI:18420"/>
        <label>1</label>
        <note>catalytic</note>
    </ligand>
</feature>
<dbReference type="Gene3D" id="3.40.190.80">
    <property type="match status" value="1"/>
</dbReference>
<dbReference type="PROSITE" id="PS00629">
    <property type="entry name" value="IMP_1"/>
    <property type="match status" value="1"/>
</dbReference>
<keyword evidence="3" id="KW-0378">Hydrolase</keyword>
<feature type="binding site" evidence="5">
    <location>
        <position position="82"/>
    </location>
    <ligand>
        <name>Mg(2+)</name>
        <dbReference type="ChEBI" id="CHEBI:18420"/>
        <label>1</label>
        <note>catalytic</note>
    </ligand>
</feature>
<feature type="binding site" evidence="5">
    <location>
        <position position="201"/>
    </location>
    <ligand>
        <name>Mg(2+)</name>
        <dbReference type="ChEBI" id="CHEBI:18420"/>
        <label>1</label>
        <note>catalytic</note>
    </ligand>
</feature>
<dbReference type="AlphaFoldDB" id="A0A1M5QU46"/>
<evidence type="ECO:0000256" key="4">
    <source>
        <dbReference type="ARBA" id="ARBA00022842"/>
    </source>
</evidence>
<accession>A0A1M5QU46</accession>
<name>A0A1M5QU46_9BACT</name>
<dbReference type="InterPro" id="IPR020550">
    <property type="entry name" value="Inositol_monophosphatase_CS"/>
</dbReference>
<gene>
    <name evidence="6" type="ORF">SAMN02745199_0132</name>
</gene>
<dbReference type="GO" id="GO:0046872">
    <property type="term" value="F:metal ion binding"/>
    <property type="evidence" value="ECO:0007669"/>
    <property type="project" value="UniProtKB-KW"/>
</dbReference>
<dbReference type="GO" id="GO:0007165">
    <property type="term" value="P:signal transduction"/>
    <property type="evidence" value="ECO:0007669"/>
    <property type="project" value="TreeGrafter"/>
</dbReference>
<evidence type="ECO:0000256" key="5">
    <source>
        <dbReference type="PIRSR" id="PIRSR600760-2"/>
    </source>
</evidence>
<feature type="binding site" evidence="5">
    <location>
        <position position="79"/>
    </location>
    <ligand>
        <name>Mg(2+)</name>
        <dbReference type="ChEBI" id="CHEBI:18420"/>
        <label>1</label>
        <note>catalytic</note>
    </ligand>
</feature>
<dbReference type="PRINTS" id="PR00377">
    <property type="entry name" value="IMPHPHTASES"/>
</dbReference>
<dbReference type="PROSITE" id="PS00630">
    <property type="entry name" value="IMP_2"/>
    <property type="match status" value="1"/>
</dbReference>
<dbReference type="Proteomes" id="UP000242592">
    <property type="component" value="Unassembled WGS sequence"/>
</dbReference>
<dbReference type="FunFam" id="3.30.540.10:FF:000003">
    <property type="entry name" value="Inositol-1-monophosphatase"/>
    <property type="match status" value="1"/>
</dbReference>
<dbReference type="InterPro" id="IPR000760">
    <property type="entry name" value="Inositol_monophosphatase-like"/>
</dbReference>
<comment type="cofactor">
    <cofactor evidence="1 5">
        <name>Mg(2+)</name>
        <dbReference type="ChEBI" id="CHEBI:18420"/>
    </cofactor>
</comment>
<reference evidence="7" key="1">
    <citation type="submission" date="2016-11" db="EMBL/GenBank/DDBJ databases">
        <authorList>
            <person name="Varghese N."/>
            <person name="Submissions S."/>
        </authorList>
    </citation>
    <scope>NUCLEOTIDE SEQUENCE [LARGE SCALE GENOMIC DNA]</scope>
    <source>
        <strain evidence="7">DSM 15807</strain>
    </source>
</reference>
<dbReference type="InterPro" id="IPR020583">
    <property type="entry name" value="Inositol_monoP_metal-BS"/>
</dbReference>
<evidence type="ECO:0000313" key="7">
    <source>
        <dbReference type="Proteomes" id="UP000242592"/>
    </source>
</evidence>
<dbReference type="RefSeq" id="WP_073071013.1">
    <property type="nucleotide sequence ID" value="NZ_FQXN01000001.1"/>
</dbReference>
<keyword evidence="4 5" id="KW-0460">Magnesium</keyword>
<evidence type="ECO:0000256" key="2">
    <source>
        <dbReference type="ARBA" id="ARBA00022723"/>
    </source>
</evidence>
<dbReference type="SUPFAM" id="SSF56655">
    <property type="entry name" value="Carbohydrate phosphatase"/>
    <property type="match status" value="1"/>
</dbReference>
<dbReference type="EMBL" id="FQXN01000001">
    <property type="protein sequence ID" value="SHH17280.1"/>
    <property type="molecule type" value="Genomic_DNA"/>
</dbReference>
<keyword evidence="7" id="KW-1185">Reference proteome</keyword>
<dbReference type="STRING" id="1123380.SAMN02745199_0132"/>
<feature type="binding site" evidence="5">
    <location>
        <position position="81"/>
    </location>
    <ligand>
        <name>Mg(2+)</name>
        <dbReference type="ChEBI" id="CHEBI:18420"/>
        <label>1</label>
        <note>catalytic</note>
    </ligand>
</feature>
<proteinExistence type="predicted"/>
<dbReference type="OrthoDB" id="9772456at2"/>
<protein>
    <submittedName>
        <fullName evidence="6">Myo-inositol-1(Or 4)-monophosphatase</fullName>
    </submittedName>
</protein>
<dbReference type="GO" id="GO:0046854">
    <property type="term" value="P:phosphatidylinositol phosphate biosynthetic process"/>
    <property type="evidence" value="ECO:0007669"/>
    <property type="project" value="InterPro"/>
</dbReference>
<evidence type="ECO:0000256" key="3">
    <source>
        <dbReference type="ARBA" id="ARBA00022801"/>
    </source>
</evidence>
<dbReference type="PANTHER" id="PTHR20854:SF4">
    <property type="entry name" value="INOSITOL-1-MONOPHOSPHATASE-RELATED"/>
    <property type="match status" value="1"/>
</dbReference>
<dbReference type="CDD" id="cd01637">
    <property type="entry name" value="IMPase_like"/>
    <property type="match status" value="1"/>
</dbReference>
<keyword evidence="2 5" id="KW-0479">Metal-binding</keyword>
<organism evidence="6 7">
    <name type="scientific">Thermosipho atlanticus DSM 15807</name>
    <dbReference type="NCBI Taxonomy" id="1123380"/>
    <lineage>
        <taxon>Bacteria</taxon>
        <taxon>Thermotogati</taxon>
        <taxon>Thermotogota</taxon>
        <taxon>Thermotogae</taxon>
        <taxon>Thermotogales</taxon>
        <taxon>Fervidobacteriaceae</taxon>
        <taxon>Thermosipho</taxon>
    </lineage>
</organism>
<dbReference type="Pfam" id="PF00459">
    <property type="entry name" value="Inositol_P"/>
    <property type="match status" value="1"/>
</dbReference>
<dbReference type="GO" id="GO:0006020">
    <property type="term" value="P:inositol metabolic process"/>
    <property type="evidence" value="ECO:0007669"/>
    <property type="project" value="TreeGrafter"/>
</dbReference>
<dbReference type="Gene3D" id="3.30.540.10">
    <property type="entry name" value="Fructose-1,6-Bisphosphatase, subunit A, domain 1"/>
    <property type="match status" value="1"/>
</dbReference>
<sequence>MNKLDLAIKISRKVGYYLLQYWGDSGEVEQKSSFSDLVTQHDKNVQNIIISEIKNYFPNDGILAEEGVDERGKNLWIIDPIDGTINFIHGLPSFAVSIAYFEDYKPVFGIVHSPVNNETFVGIKNQGSYLNGLKLKITSKYSLNETVGSVGFSKDFTGLFISKLEDKVRRIRILGSAAISASYVAAGKFDFFVAKKANSWDIAAAYLIVKESGGEIVDFKGKKPNLLDKGSFIFSNPGISNEILKIVKEIGGIK</sequence>
<evidence type="ECO:0000256" key="1">
    <source>
        <dbReference type="ARBA" id="ARBA00001946"/>
    </source>
</evidence>
<evidence type="ECO:0000313" key="6">
    <source>
        <dbReference type="EMBL" id="SHH17280.1"/>
    </source>
</evidence>